<feature type="transmembrane region" description="Helical" evidence="9">
    <location>
        <begin position="71"/>
        <end position="91"/>
    </location>
</feature>
<keyword evidence="11" id="KW-1185">Reference proteome</keyword>
<feature type="transmembrane region" description="Helical" evidence="9">
    <location>
        <begin position="268"/>
        <end position="295"/>
    </location>
</feature>
<organism evidence="10 11">
    <name type="scientific">Kineococcus xinjiangensis</name>
    <dbReference type="NCBI Taxonomy" id="512762"/>
    <lineage>
        <taxon>Bacteria</taxon>
        <taxon>Bacillati</taxon>
        <taxon>Actinomycetota</taxon>
        <taxon>Actinomycetes</taxon>
        <taxon>Kineosporiales</taxon>
        <taxon>Kineosporiaceae</taxon>
        <taxon>Kineococcus</taxon>
    </lineage>
</organism>
<evidence type="ECO:0000256" key="5">
    <source>
        <dbReference type="ARBA" id="ARBA00022692"/>
    </source>
</evidence>
<dbReference type="OrthoDB" id="9784366at2"/>
<evidence type="ECO:0000256" key="4">
    <source>
        <dbReference type="ARBA" id="ARBA00022475"/>
    </source>
</evidence>
<keyword evidence="4" id="KW-1003">Cell membrane</keyword>
<dbReference type="PANTHER" id="PTHR21716:SF53">
    <property type="entry name" value="PERMEASE PERM-RELATED"/>
    <property type="match status" value="1"/>
</dbReference>
<feature type="transmembrane region" description="Helical" evidence="9">
    <location>
        <begin position="187"/>
        <end position="205"/>
    </location>
</feature>
<evidence type="ECO:0000256" key="2">
    <source>
        <dbReference type="ARBA" id="ARBA00009773"/>
    </source>
</evidence>
<feature type="transmembrane region" description="Helical" evidence="9">
    <location>
        <begin position="307"/>
        <end position="328"/>
    </location>
</feature>
<dbReference type="InterPro" id="IPR002549">
    <property type="entry name" value="AI-2E-like"/>
</dbReference>
<evidence type="ECO:0000256" key="1">
    <source>
        <dbReference type="ARBA" id="ARBA00004651"/>
    </source>
</evidence>
<evidence type="ECO:0000256" key="7">
    <source>
        <dbReference type="ARBA" id="ARBA00023136"/>
    </source>
</evidence>
<feature type="transmembrane region" description="Helical" evidence="9">
    <location>
        <begin position="340"/>
        <end position="370"/>
    </location>
</feature>
<keyword evidence="7 9" id="KW-0472">Membrane</keyword>
<evidence type="ECO:0000313" key="11">
    <source>
        <dbReference type="Proteomes" id="UP000239485"/>
    </source>
</evidence>
<comment type="similarity">
    <text evidence="2">Belongs to the autoinducer-2 exporter (AI-2E) (TC 2.A.86) family.</text>
</comment>
<reference evidence="10 11" key="1">
    <citation type="submission" date="2018-02" db="EMBL/GenBank/DDBJ databases">
        <title>Genomic Encyclopedia of Archaeal and Bacterial Type Strains, Phase II (KMG-II): from individual species to whole genera.</title>
        <authorList>
            <person name="Goeker M."/>
        </authorList>
    </citation>
    <scope>NUCLEOTIDE SEQUENCE [LARGE SCALE GENOMIC DNA]</scope>
    <source>
        <strain evidence="10 11">DSM 22857</strain>
    </source>
</reference>
<dbReference type="Proteomes" id="UP000239485">
    <property type="component" value="Unassembled WGS sequence"/>
</dbReference>
<feature type="transmembrane region" description="Helical" evidence="9">
    <location>
        <begin position="47"/>
        <end position="65"/>
    </location>
</feature>
<keyword evidence="6 9" id="KW-1133">Transmembrane helix</keyword>
<evidence type="ECO:0000256" key="9">
    <source>
        <dbReference type="SAM" id="Phobius"/>
    </source>
</evidence>
<sequence>MEKADPVLGQPEGRRSEDAAEQQPAGPAGERPERYPGRRVPAWTVRTLAYSGAVLAVAAVCWLVGTVVLRLWLVSATIAVALLFTALLAPLTLRMRRGGLPAVLAALLSLILLVGIPAAVAALVWSRVSEQVEDLTPVVTQGIDDIRNWLTTGPLQLDPARVAELRNQMVSAVSSAVPTPVGGARTLLQLLTAVALGLFAVFFFLKEGEEMWRWLVRRVTPRHRATVDRAGRAAWGTLTGYVVGLTLVALADAVLIGTGLFFVGVPLWLSLALLTFVGAYVPILGATVAGAVAVLVTMVTNGPQDALIVLGIVLLVQQVEGNLLQPLVVGRAVQLHPVVALVAVTAGTLLLGITGALLAVPLTAVVYRVLAAVNADRS</sequence>
<name>A0A2S6IFC6_9ACTN</name>
<evidence type="ECO:0000313" key="10">
    <source>
        <dbReference type="EMBL" id="PPK92925.1"/>
    </source>
</evidence>
<feature type="transmembrane region" description="Helical" evidence="9">
    <location>
        <begin position="103"/>
        <end position="125"/>
    </location>
</feature>
<protein>
    <submittedName>
        <fullName evidence="10">Putative PurR-regulated permease PerM</fullName>
    </submittedName>
</protein>
<keyword evidence="3" id="KW-0813">Transport</keyword>
<keyword evidence="5 9" id="KW-0812">Transmembrane</keyword>
<evidence type="ECO:0000256" key="8">
    <source>
        <dbReference type="SAM" id="MobiDB-lite"/>
    </source>
</evidence>
<accession>A0A2S6IFC6</accession>
<dbReference type="Pfam" id="PF01594">
    <property type="entry name" value="AI-2E_transport"/>
    <property type="match status" value="1"/>
</dbReference>
<dbReference type="EMBL" id="PTJD01000012">
    <property type="protein sequence ID" value="PPK92925.1"/>
    <property type="molecule type" value="Genomic_DNA"/>
</dbReference>
<dbReference type="GO" id="GO:0055085">
    <property type="term" value="P:transmembrane transport"/>
    <property type="evidence" value="ECO:0007669"/>
    <property type="project" value="TreeGrafter"/>
</dbReference>
<proteinExistence type="inferred from homology"/>
<feature type="transmembrane region" description="Helical" evidence="9">
    <location>
        <begin position="238"/>
        <end position="262"/>
    </location>
</feature>
<comment type="caution">
    <text evidence="10">The sequence shown here is derived from an EMBL/GenBank/DDBJ whole genome shotgun (WGS) entry which is preliminary data.</text>
</comment>
<comment type="subcellular location">
    <subcellularLocation>
        <location evidence="1">Cell membrane</location>
        <topology evidence="1">Multi-pass membrane protein</topology>
    </subcellularLocation>
</comment>
<dbReference type="RefSeq" id="WP_158257284.1">
    <property type="nucleotide sequence ID" value="NZ_PTJD01000012.1"/>
</dbReference>
<evidence type="ECO:0000256" key="3">
    <source>
        <dbReference type="ARBA" id="ARBA00022448"/>
    </source>
</evidence>
<evidence type="ECO:0000256" key="6">
    <source>
        <dbReference type="ARBA" id="ARBA00022989"/>
    </source>
</evidence>
<feature type="region of interest" description="Disordered" evidence="8">
    <location>
        <begin position="1"/>
        <end position="36"/>
    </location>
</feature>
<dbReference type="AlphaFoldDB" id="A0A2S6IFC6"/>
<dbReference type="PANTHER" id="PTHR21716">
    <property type="entry name" value="TRANSMEMBRANE PROTEIN"/>
    <property type="match status" value="1"/>
</dbReference>
<gene>
    <name evidence="10" type="ORF">CLV92_112101</name>
</gene>
<dbReference type="GO" id="GO:0005886">
    <property type="term" value="C:plasma membrane"/>
    <property type="evidence" value="ECO:0007669"/>
    <property type="project" value="UniProtKB-SubCell"/>
</dbReference>